<dbReference type="AlphaFoldDB" id="A0A7V1I4Q7"/>
<gene>
    <name evidence="3" type="ORF">ENJ03_04195</name>
</gene>
<evidence type="ECO:0000313" key="3">
    <source>
        <dbReference type="EMBL" id="HEB74401.1"/>
    </source>
</evidence>
<reference evidence="3" key="1">
    <citation type="journal article" date="2020" name="mSystems">
        <title>Genome- and Community-Level Interaction Insights into Carbon Utilization and Element Cycling Functions of Hydrothermarchaeota in Hydrothermal Sediment.</title>
        <authorList>
            <person name="Zhou Z."/>
            <person name="Liu Y."/>
            <person name="Xu W."/>
            <person name="Pan J."/>
            <person name="Luo Z.H."/>
            <person name="Li M."/>
        </authorList>
    </citation>
    <scope>NUCLEOTIDE SEQUENCE [LARGE SCALE GENOMIC DNA]</scope>
    <source>
        <strain evidence="3">HyVt-45</strain>
    </source>
</reference>
<dbReference type="InterPro" id="IPR001173">
    <property type="entry name" value="Glyco_trans_2-like"/>
</dbReference>
<dbReference type="InterPro" id="IPR029044">
    <property type="entry name" value="Nucleotide-diphossugar_trans"/>
</dbReference>
<comment type="caution">
    <text evidence="3">The sequence shown here is derived from an EMBL/GenBank/DDBJ whole genome shotgun (WGS) entry which is preliminary data.</text>
</comment>
<evidence type="ECO:0000259" key="2">
    <source>
        <dbReference type="Pfam" id="PF00535"/>
    </source>
</evidence>
<dbReference type="Gene3D" id="3.90.550.10">
    <property type="entry name" value="Spore Coat Polysaccharide Biosynthesis Protein SpsA, Chain A"/>
    <property type="match status" value="1"/>
</dbReference>
<dbReference type="PANTHER" id="PTHR43630">
    <property type="entry name" value="POLY-BETA-1,6-N-ACETYL-D-GLUCOSAMINE SYNTHASE"/>
    <property type="match status" value="1"/>
</dbReference>
<evidence type="ECO:0000256" key="1">
    <source>
        <dbReference type="ARBA" id="ARBA00038494"/>
    </source>
</evidence>
<dbReference type="EMBL" id="DRKW01000244">
    <property type="protein sequence ID" value="HEB74401.1"/>
    <property type="molecule type" value="Genomic_DNA"/>
</dbReference>
<proteinExistence type="inferred from homology"/>
<protein>
    <submittedName>
        <fullName evidence="3">Glycosyltransferase family 2 protein</fullName>
    </submittedName>
</protein>
<feature type="domain" description="Glycosyltransferase 2-like" evidence="2">
    <location>
        <begin position="7"/>
        <end position="127"/>
    </location>
</feature>
<organism evidence="3">
    <name type="scientific">Desulfofervidus auxilii</name>
    <dbReference type="NCBI Taxonomy" id="1621989"/>
    <lineage>
        <taxon>Bacteria</taxon>
        <taxon>Pseudomonadati</taxon>
        <taxon>Thermodesulfobacteriota</taxon>
        <taxon>Candidatus Desulfofervidia</taxon>
        <taxon>Candidatus Desulfofervidales</taxon>
        <taxon>Candidatus Desulfofervidaceae</taxon>
        <taxon>Candidatus Desulfofervidus</taxon>
    </lineage>
</organism>
<dbReference type="CDD" id="cd02511">
    <property type="entry name" value="Beta4Glucosyltransferase"/>
    <property type="match status" value="1"/>
</dbReference>
<comment type="similarity">
    <text evidence="1">Belongs to the glycosyltransferase 2 family. WaaE/KdtX subfamily.</text>
</comment>
<dbReference type="Pfam" id="PF00535">
    <property type="entry name" value="Glycos_transf_2"/>
    <property type="match status" value="1"/>
</dbReference>
<dbReference type="PANTHER" id="PTHR43630:SF2">
    <property type="entry name" value="GLYCOSYLTRANSFERASE"/>
    <property type="match status" value="1"/>
</dbReference>
<dbReference type="Proteomes" id="UP000886268">
    <property type="component" value="Unassembled WGS sequence"/>
</dbReference>
<name>A0A7V1I4Q7_DESA2</name>
<dbReference type="SUPFAM" id="SSF53448">
    <property type="entry name" value="Nucleotide-diphospho-sugar transferases"/>
    <property type="match status" value="1"/>
</dbReference>
<accession>A0A7V1I4Q7</accession>
<sequence length="287" mass="34248">MGLVPLSVIILTYNEEVNLPGALESVVGWAEQVFVVDSFSTDNTLKIVEDYGIPVYQNSWTDWATQRNWAMDNLPIRNEWVLFLDADERISSELAEEIKETLKNVPHEVSGFYINRRFIFMGRWLKYGGYSSNWVLRLVKRDKTRVLPAGDSEYFQVDGKVLRLKNYMIHEDKKDLHFFTHKHNRISDMAARRLFYKERVNFDNNNKRKDLEGKYRVWVKENILANLPLFVRPFVIFFYKYFLKLGILDGKEGFVYYFLHDFWYPFLIDAKLLEMRYKSSRTKQSKI</sequence>